<dbReference type="InterPro" id="IPR003959">
    <property type="entry name" value="ATPase_AAA_core"/>
</dbReference>
<dbReference type="PANTHER" id="PTHR11638:SF18">
    <property type="entry name" value="HEAT SHOCK PROTEIN 104"/>
    <property type="match status" value="1"/>
</dbReference>
<keyword evidence="6" id="KW-0175">Coiled coil</keyword>
<evidence type="ECO:0000259" key="7">
    <source>
        <dbReference type="PROSITE" id="PS50151"/>
    </source>
</evidence>
<dbReference type="PROSITE" id="PS51903">
    <property type="entry name" value="CLP_R"/>
    <property type="match status" value="1"/>
</dbReference>
<evidence type="ECO:0000256" key="2">
    <source>
        <dbReference type="ARBA" id="ARBA00022741"/>
    </source>
</evidence>
<sequence>MADQNDLTKRFTPRALQVLGLAEKEARRLGHNYLGTEHILLGIIQLGQGAGISTLLAKGLTLDSVRKEVSLLSSNPASDTQALDKDMPYTAGVKRVFELALHEAKALNYHYVGIEHLLLGLLSDDQGVASKVLRSLDIDADGLRRDILKELDPNYLPASAQADGGEEGGDIPGTPPMDRAEAETPVEKMAALKAFGRNLTDMAAAGGLDPVIGRAKEIERVIQILCRRTKNNPVLIGEAGVGKTAIVEGLAQAISTGEVPDLLRNRMVIALDLTLLVAGTKYRGQFEERLKAVMEEVRRSGRVILFLDELHTIVGAGGAEGAMDASNILKPALSRGEIQCIGATTMNEYRKSIEKDSALERRFQSVIVQPPTVAETEQILQGLAPRYEAHHHVSYSPEALHSAVMLAERYIPARYQPDKAIDVIDEAGSRLRLRTMVRPPDLSALEAESKTLTDAKIAAVESQQFETAAKLRDQERTLNRRLEELKADWEKERDKHVVVVTPEDMRVVVSSMTGVPLTRMAEEESAKLLKMEETLGGIVVGQSEAVRRISLALRRSRAELKDPRRPIGSFIFLGPTGVGKTFLAKALAEFMFGDAEALIRMDMSEYMEKFNVSRMVGSPPGYVGYEEGGQLTERVRRRPYSVVLFDEIEKAHPDVSNMLLQILEEGELTDSLGHRISFRNTIIVMTSNLGAETLGKPQSLGFGSGGTEDESARQAADFEKMKERLVESAKKHFRPEFMNRVDDVIVFRTLGPVDLAQIIGLEVGKIAERLRQRGGELVLNDEATQRLVAKGYKPEYGARQLRRTVEQYVEDPLAELLLRDKPDGPFVIDVSAASDGDHLDFALRRDK</sequence>
<keyword evidence="3 9" id="KW-0067">ATP-binding</keyword>
<evidence type="ECO:0000256" key="5">
    <source>
        <dbReference type="PROSITE-ProRule" id="PRU01251"/>
    </source>
</evidence>
<dbReference type="InterPro" id="IPR001270">
    <property type="entry name" value="ClpA/B"/>
</dbReference>
<dbReference type="InterPro" id="IPR027417">
    <property type="entry name" value="P-loop_NTPase"/>
</dbReference>
<dbReference type="InterPro" id="IPR050130">
    <property type="entry name" value="ClpA_ClpB"/>
</dbReference>
<dbReference type="Pfam" id="PF17871">
    <property type="entry name" value="AAA_lid_9"/>
    <property type="match status" value="1"/>
</dbReference>
<dbReference type="Gene3D" id="3.40.50.300">
    <property type="entry name" value="P-loop containing nucleotide triphosphate hydrolases"/>
    <property type="match status" value="2"/>
</dbReference>
<keyword evidence="9" id="KW-0645">Protease</keyword>
<dbReference type="Pfam" id="PF00004">
    <property type="entry name" value="AAA"/>
    <property type="match status" value="1"/>
</dbReference>
<gene>
    <name evidence="9" type="ORF">J3R75_002838</name>
</gene>
<dbReference type="CDD" id="cd00009">
    <property type="entry name" value="AAA"/>
    <property type="match status" value="1"/>
</dbReference>
<evidence type="ECO:0000256" key="4">
    <source>
        <dbReference type="ARBA" id="ARBA00023186"/>
    </source>
</evidence>
<keyword evidence="10" id="KW-1185">Reference proteome</keyword>
<dbReference type="InterPro" id="IPR041546">
    <property type="entry name" value="ClpA/ClpB_AAA_lid"/>
</dbReference>
<accession>A0AAE3VHZ6</accession>
<dbReference type="GO" id="GO:0005524">
    <property type="term" value="F:ATP binding"/>
    <property type="evidence" value="ECO:0007669"/>
    <property type="project" value="UniProtKB-KW"/>
</dbReference>
<feature type="domain" description="Clp R" evidence="8">
    <location>
        <begin position="7"/>
        <end position="154"/>
    </location>
</feature>
<dbReference type="SMART" id="SM00382">
    <property type="entry name" value="AAA"/>
    <property type="match status" value="2"/>
</dbReference>
<dbReference type="Pfam" id="PF10431">
    <property type="entry name" value="ClpB_D2-small"/>
    <property type="match status" value="1"/>
</dbReference>
<dbReference type="CDD" id="cd19499">
    <property type="entry name" value="RecA-like_ClpB_Hsp104-like"/>
    <property type="match status" value="1"/>
</dbReference>
<dbReference type="GO" id="GO:0006508">
    <property type="term" value="P:proteolysis"/>
    <property type="evidence" value="ECO:0007669"/>
    <property type="project" value="UniProtKB-KW"/>
</dbReference>
<dbReference type="InterPro" id="IPR018368">
    <property type="entry name" value="ClpA/B_CS1"/>
</dbReference>
<evidence type="ECO:0000313" key="10">
    <source>
        <dbReference type="Proteomes" id="UP001238163"/>
    </source>
</evidence>
<dbReference type="InterPro" id="IPR036628">
    <property type="entry name" value="Clp_N_dom_sf"/>
</dbReference>
<dbReference type="Pfam" id="PF02861">
    <property type="entry name" value="Clp_N"/>
    <property type="match status" value="1"/>
</dbReference>
<organism evidence="9 10">
    <name type="scientific">Oligosphaera ethanolica</name>
    <dbReference type="NCBI Taxonomy" id="760260"/>
    <lineage>
        <taxon>Bacteria</taxon>
        <taxon>Pseudomonadati</taxon>
        <taxon>Lentisphaerota</taxon>
        <taxon>Oligosphaeria</taxon>
        <taxon>Oligosphaerales</taxon>
        <taxon>Oligosphaeraceae</taxon>
        <taxon>Oligosphaera</taxon>
    </lineage>
</organism>
<dbReference type="Gene3D" id="1.10.8.60">
    <property type="match status" value="2"/>
</dbReference>
<dbReference type="InterPro" id="IPR003593">
    <property type="entry name" value="AAA+_ATPase"/>
</dbReference>
<dbReference type="PRINTS" id="PR00300">
    <property type="entry name" value="CLPPROTEASEA"/>
</dbReference>
<dbReference type="InterPro" id="IPR001943">
    <property type="entry name" value="UVR_dom"/>
</dbReference>
<reference evidence="9" key="1">
    <citation type="submission" date="2023-07" db="EMBL/GenBank/DDBJ databases">
        <title>Genomic Encyclopedia of Type Strains, Phase IV (KMG-IV): sequencing the most valuable type-strain genomes for metagenomic binning, comparative biology and taxonomic classification.</title>
        <authorList>
            <person name="Goeker M."/>
        </authorList>
    </citation>
    <scope>NUCLEOTIDE SEQUENCE</scope>
    <source>
        <strain evidence="9">DSM 24202</strain>
    </source>
</reference>
<dbReference type="PROSITE" id="PS00870">
    <property type="entry name" value="CLPAB_1"/>
    <property type="match status" value="1"/>
</dbReference>
<dbReference type="GO" id="GO:0008233">
    <property type="term" value="F:peptidase activity"/>
    <property type="evidence" value="ECO:0007669"/>
    <property type="project" value="UniProtKB-KW"/>
</dbReference>
<dbReference type="Proteomes" id="UP001238163">
    <property type="component" value="Unassembled WGS sequence"/>
</dbReference>
<dbReference type="GO" id="GO:0005737">
    <property type="term" value="C:cytoplasm"/>
    <property type="evidence" value="ECO:0007669"/>
    <property type="project" value="TreeGrafter"/>
</dbReference>
<dbReference type="FunFam" id="3.40.50.300:FF:000025">
    <property type="entry name" value="ATP-dependent Clp protease subunit"/>
    <property type="match status" value="1"/>
</dbReference>
<dbReference type="PROSITE" id="PS50151">
    <property type="entry name" value="UVR"/>
    <property type="match status" value="1"/>
</dbReference>
<comment type="caution">
    <text evidence="9">The sequence shown here is derived from an EMBL/GenBank/DDBJ whole genome shotgun (WGS) entry which is preliminary data.</text>
</comment>
<dbReference type="SUPFAM" id="SSF52540">
    <property type="entry name" value="P-loop containing nucleoside triphosphate hydrolases"/>
    <property type="match status" value="2"/>
</dbReference>
<dbReference type="Gene3D" id="1.10.1780.10">
    <property type="entry name" value="Clp, N-terminal domain"/>
    <property type="match status" value="1"/>
</dbReference>
<dbReference type="EMBL" id="JAUSVL010000001">
    <property type="protein sequence ID" value="MDQ0290731.1"/>
    <property type="molecule type" value="Genomic_DNA"/>
</dbReference>
<dbReference type="GO" id="GO:0034605">
    <property type="term" value="P:cellular response to heat"/>
    <property type="evidence" value="ECO:0007669"/>
    <property type="project" value="TreeGrafter"/>
</dbReference>
<dbReference type="FunFam" id="3.40.50.300:FF:000010">
    <property type="entry name" value="Chaperone clpB 1, putative"/>
    <property type="match status" value="1"/>
</dbReference>
<dbReference type="SUPFAM" id="SSF81923">
    <property type="entry name" value="Double Clp-N motif"/>
    <property type="match status" value="1"/>
</dbReference>
<dbReference type="RefSeq" id="WP_307262535.1">
    <property type="nucleotide sequence ID" value="NZ_JAUSVL010000001.1"/>
</dbReference>
<keyword evidence="4" id="KW-0143">Chaperone</keyword>
<dbReference type="SMART" id="SM01086">
    <property type="entry name" value="ClpB_D2-small"/>
    <property type="match status" value="1"/>
</dbReference>
<evidence type="ECO:0000256" key="6">
    <source>
        <dbReference type="SAM" id="Coils"/>
    </source>
</evidence>
<dbReference type="Pfam" id="PF07724">
    <property type="entry name" value="AAA_2"/>
    <property type="match status" value="1"/>
</dbReference>
<evidence type="ECO:0000313" key="9">
    <source>
        <dbReference type="EMBL" id="MDQ0290731.1"/>
    </source>
</evidence>
<keyword evidence="2" id="KW-0547">Nucleotide-binding</keyword>
<feature type="coiled-coil region" evidence="6">
    <location>
        <begin position="468"/>
        <end position="495"/>
    </location>
</feature>
<keyword evidence="1 5" id="KW-0677">Repeat</keyword>
<name>A0AAE3VHZ6_9BACT</name>
<dbReference type="InterPro" id="IPR019489">
    <property type="entry name" value="Clp_ATPase_C"/>
</dbReference>
<evidence type="ECO:0000259" key="8">
    <source>
        <dbReference type="PROSITE" id="PS51903"/>
    </source>
</evidence>
<evidence type="ECO:0000256" key="3">
    <source>
        <dbReference type="ARBA" id="ARBA00022840"/>
    </source>
</evidence>
<protein>
    <submittedName>
        <fullName evidence="9">ATP-dependent Clp protease ATP-binding subunit ClpC</fullName>
    </submittedName>
</protein>
<proteinExistence type="predicted"/>
<evidence type="ECO:0000256" key="1">
    <source>
        <dbReference type="ARBA" id="ARBA00022737"/>
    </source>
</evidence>
<dbReference type="AlphaFoldDB" id="A0AAE3VHZ6"/>
<feature type="domain" description="UVR" evidence="7">
    <location>
        <begin position="446"/>
        <end position="481"/>
    </location>
</feature>
<dbReference type="InterPro" id="IPR004176">
    <property type="entry name" value="Clp_R_N"/>
</dbReference>
<dbReference type="GO" id="GO:0016887">
    <property type="term" value="F:ATP hydrolysis activity"/>
    <property type="evidence" value="ECO:0007669"/>
    <property type="project" value="InterPro"/>
</dbReference>
<dbReference type="PANTHER" id="PTHR11638">
    <property type="entry name" value="ATP-DEPENDENT CLP PROTEASE"/>
    <property type="match status" value="1"/>
</dbReference>
<keyword evidence="9" id="KW-0378">Hydrolase</keyword>
<dbReference type="Gene3D" id="4.10.860.10">
    <property type="entry name" value="UVR domain"/>
    <property type="match status" value="1"/>
</dbReference>